<feature type="domain" description="Quinolinate phosphoribosyl transferase C-terminal" evidence="10">
    <location>
        <begin position="114"/>
        <end position="283"/>
    </location>
</feature>
<organism evidence="12 13">
    <name type="scientific">Agaribacillus aureus</name>
    <dbReference type="NCBI Taxonomy" id="3051825"/>
    <lineage>
        <taxon>Bacteria</taxon>
        <taxon>Pseudomonadati</taxon>
        <taxon>Bacteroidota</taxon>
        <taxon>Cytophagia</taxon>
        <taxon>Cytophagales</taxon>
        <taxon>Splendidivirgaceae</taxon>
        <taxon>Agaribacillus</taxon>
    </lineage>
</organism>
<comment type="pathway">
    <text evidence="2">Cofactor biosynthesis; NAD(+) biosynthesis; nicotinate D-ribonucleotide from quinolinate: step 1/1.</text>
</comment>
<dbReference type="Pfam" id="PF02749">
    <property type="entry name" value="QRPTase_N"/>
    <property type="match status" value="1"/>
</dbReference>
<dbReference type="PANTHER" id="PTHR32179:SF3">
    <property type="entry name" value="NICOTINATE-NUCLEOTIDE PYROPHOSPHORYLASE [CARBOXYLATING]"/>
    <property type="match status" value="1"/>
</dbReference>
<keyword evidence="5" id="KW-0662">Pyridine nucleotide biosynthesis</keyword>
<dbReference type="InterPro" id="IPR002638">
    <property type="entry name" value="Quinolinate_PRibosylTrfase_C"/>
</dbReference>
<evidence type="ECO:0000259" key="10">
    <source>
        <dbReference type="Pfam" id="PF01729"/>
    </source>
</evidence>
<comment type="function">
    <text evidence="1">Involved in the catabolism of quinolinic acid (QA).</text>
</comment>
<dbReference type="EC" id="2.4.2.19" evidence="4"/>
<comment type="similarity">
    <text evidence="3 9">Belongs to the NadC/ModD family.</text>
</comment>
<dbReference type="NCBIfam" id="TIGR00078">
    <property type="entry name" value="nadC"/>
    <property type="match status" value="1"/>
</dbReference>
<evidence type="ECO:0000256" key="4">
    <source>
        <dbReference type="ARBA" id="ARBA00011944"/>
    </source>
</evidence>
<proteinExistence type="inferred from homology"/>
<evidence type="ECO:0000256" key="3">
    <source>
        <dbReference type="ARBA" id="ARBA00009400"/>
    </source>
</evidence>
<dbReference type="InterPro" id="IPR004393">
    <property type="entry name" value="NadC"/>
</dbReference>
<sequence length="286" mass="31747">MNLPYLSQEKINRFIQAALEEDVGKGDHSSLSCIPSEAENKARLIIKDNGILAGLSLAEMIFHYIDPDLQVKMMKKDGQSVTEGDIGLYVSGRVQSILKAERLVLNCMQRMSGIATYTYFLTQLIAGTKAKLLDTRKTTPNLRMLEKWAVAIGGGVNHRFGLYDMIILKDNHIDFAGGIEKAIQHCKDYLTRHKLTLKIEVETRNLAEVHEVIRVGGVDRIMLDNMPPATMIEAVGIIDRRYETEASGGINESTIREIAETGVDFISVGALTHSIKSLDISLKAMD</sequence>
<dbReference type="PANTHER" id="PTHR32179">
    <property type="entry name" value="NICOTINATE-NUCLEOTIDE PYROPHOSPHORYLASE [CARBOXYLATING]"/>
    <property type="match status" value="1"/>
</dbReference>
<name>A0ABT8LIN6_9BACT</name>
<dbReference type="Gene3D" id="3.90.1170.20">
    <property type="entry name" value="Quinolinate phosphoribosyl transferase, N-terminal domain"/>
    <property type="match status" value="1"/>
</dbReference>
<evidence type="ECO:0000259" key="11">
    <source>
        <dbReference type="Pfam" id="PF02749"/>
    </source>
</evidence>
<gene>
    <name evidence="12" type="primary">nadC</name>
    <name evidence="12" type="ORF">QQ020_29530</name>
</gene>
<evidence type="ECO:0000313" key="13">
    <source>
        <dbReference type="Proteomes" id="UP001172083"/>
    </source>
</evidence>
<accession>A0ABT8LIN6</accession>
<dbReference type="SUPFAM" id="SSF54675">
    <property type="entry name" value="Nicotinate/Quinolinate PRTase N-terminal domain-like"/>
    <property type="match status" value="1"/>
</dbReference>
<evidence type="ECO:0000256" key="6">
    <source>
        <dbReference type="ARBA" id="ARBA00022676"/>
    </source>
</evidence>
<evidence type="ECO:0000256" key="8">
    <source>
        <dbReference type="ARBA" id="ARBA00033102"/>
    </source>
</evidence>
<dbReference type="GO" id="GO:0004514">
    <property type="term" value="F:nicotinate-nucleotide diphosphorylase (carboxylating) activity"/>
    <property type="evidence" value="ECO:0007669"/>
    <property type="project" value="UniProtKB-EC"/>
</dbReference>
<dbReference type="InterPro" id="IPR027277">
    <property type="entry name" value="NadC/ModD"/>
</dbReference>
<dbReference type="Gene3D" id="3.20.20.70">
    <property type="entry name" value="Aldolase class I"/>
    <property type="match status" value="1"/>
</dbReference>
<evidence type="ECO:0000256" key="9">
    <source>
        <dbReference type="PIRNR" id="PIRNR006250"/>
    </source>
</evidence>
<evidence type="ECO:0000256" key="2">
    <source>
        <dbReference type="ARBA" id="ARBA00004893"/>
    </source>
</evidence>
<dbReference type="EMBL" id="JAUJEB010000008">
    <property type="protein sequence ID" value="MDN5216246.1"/>
    <property type="molecule type" value="Genomic_DNA"/>
</dbReference>
<evidence type="ECO:0000256" key="5">
    <source>
        <dbReference type="ARBA" id="ARBA00022642"/>
    </source>
</evidence>
<dbReference type="InterPro" id="IPR037128">
    <property type="entry name" value="Quinolinate_PRibosylTase_N_sf"/>
</dbReference>
<reference evidence="12" key="1">
    <citation type="submission" date="2023-06" db="EMBL/GenBank/DDBJ databases">
        <title>Genomic of Agaribacillus aureum.</title>
        <authorList>
            <person name="Wang G."/>
        </authorList>
    </citation>
    <scope>NUCLEOTIDE SEQUENCE</scope>
    <source>
        <strain evidence="12">BMA12</strain>
    </source>
</reference>
<dbReference type="CDD" id="cd01572">
    <property type="entry name" value="QPRTase"/>
    <property type="match status" value="1"/>
</dbReference>
<evidence type="ECO:0000256" key="1">
    <source>
        <dbReference type="ARBA" id="ARBA00003237"/>
    </source>
</evidence>
<dbReference type="InterPro" id="IPR013785">
    <property type="entry name" value="Aldolase_TIM"/>
</dbReference>
<keyword evidence="13" id="KW-1185">Reference proteome</keyword>
<keyword evidence="6 9" id="KW-0328">Glycosyltransferase</keyword>
<feature type="domain" description="Quinolinate phosphoribosyl transferase N-terminal" evidence="11">
    <location>
        <begin position="29"/>
        <end position="112"/>
    </location>
</feature>
<dbReference type="InterPro" id="IPR036068">
    <property type="entry name" value="Nicotinate_pribotase-like_C"/>
</dbReference>
<dbReference type="PIRSF" id="PIRSF006250">
    <property type="entry name" value="NadC_ModD"/>
    <property type="match status" value="1"/>
</dbReference>
<evidence type="ECO:0000313" key="12">
    <source>
        <dbReference type="EMBL" id="MDN5216246.1"/>
    </source>
</evidence>
<dbReference type="Pfam" id="PF01729">
    <property type="entry name" value="QRPTase_C"/>
    <property type="match status" value="1"/>
</dbReference>
<evidence type="ECO:0000256" key="7">
    <source>
        <dbReference type="ARBA" id="ARBA00022679"/>
    </source>
</evidence>
<comment type="caution">
    <text evidence="12">The sequence shown here is derived from an EMBL/GenBank/DDBJ whole genome shotgun (WGS) entry which is preliminary data.</text>
</comment>
<dbReference type="InterPro" id="IPR022412">
    <property type="entry name" value="Quinolinate_PRibosylTrfase_N"/>
</dbReference>
<keyword evidence="7 9" id="KW-0808">Transferase</keyword>
<dbReference type="Proteomes" id="UP001172083">
    <property type="component" value="Unassembled WGS sequence"/>
</dbReference>
<dbReference type="RefSeq" id="WP_346761583.1">
    <property type="nucleotide sequence ID" value="NZ_JAUJEB010000008.1"/>
</dbReference>
<protein>
    <recommendedName>
        <fullName evidence="4">nicotinate-nucleotide diphosphorylase (carboxylating)</fullName>
        <ecNumber evidence="4">2.4.2.19</ecNumber>
    </recommendedName>
    <alternativeName>
        <fullName evidence="8">Quinolinate phosphoribosyltransferase [decarboxylating]</fullName>
    </alternativeName>
</protein>
<dbReference type="SUPFAM" id="SSF51690">
    <property type="entry name" value="Nicotinate/Quinolinate PRTase C-terminal domain-like"/>
    <property type="match status" value="1"/>
</dbReference>